<accession>A0ACC3MIL8</accession>
<dbReference type="Proteomes" id="UP001281147">
    <property type="component" value="Unassembled WGS sequence"/>
</dbReference>
<evidence type="ECO:0000313" key="2">
    <source>
        <dbReference type="Proteomes" id="UP001281147"/>
    </source>
</evidence>
<gene>
    <name evidence="1" type="ORF">LTR37_017855</name>
</gene>
<proteinExistence type="predicted"/>
<organism evidence="1 2">
    <name type="scientific">Vermiconidia calcicola</name>
    <dbReference type="NCBI Taxonomy" id="1690605"/>
    <lineage>
        <taxon>Eukaryota</taxon>
        <taxon>Fungi</taxon>
        <taxon>Dikarya</taxon>
        <taxon>Ascomycota</taxon>
        <taxon>Pezizomycotina</taxon>
        <taxon>Dothideomycetes</taxon>
        <taxon>Dothideomycetidae</taxon>
        <taxon>Mycosphaerellales</taxon>
        <taxon>Extremaceae</taxon>
        <taxon>Vermiconidia</taxon>
    </lineage>
</organism>
<name>A0ACC3MIL8_9PEZI</name>
<evidence type="ECO:0000313" key="1">
    <source>
        <dbReference type="EMBL" id="KAK3696602.1"/>
    </source>
</evidence>
<reference evidence="1" key="1">
    <citation type="submission" date="2023-07" db="EMBL/GenBank/DDBJ databases">
        <title>Black Yeasts Isolated from many extreme environments.</title>
        <authorList>
            <person name="Coleine C."/>
            <person name="Stajich J.E."/>
            <person name="Selbmann L."/>
        </authorList>
    </citation>
    <scope>NUCLEOTIDE SEQUENCE</scope>
    <source>
        <strain evidence="1">CCFEE 5714</strain>
    </source>
</reference>
<comment type="caution">
    <text evidence="1">The sequence shown here is derived from an EMBL/GenBank/DDBJ whole genome shotgun (WGS) entry which is preliminary data.</text>
</comment>
<dbReference type="EMBL" id="JAUTXU010000238">
    <property type="protein sequence ID" value="KAK3696602.1"/>
    <property type="molecule type" value="Genomic_DNA"/>
</dbReference>
<protein>
    <submittedName>
        <fullName evidence="1">Uncharacterized protein</fullName>
    </submittedName>
</protein>
<sequence>MAPPSTPDKDTTVGMFDKIVDVKVGTGDKQRSFMLHQGLIGYSSGSFDAALSDFFSSARQGAIEAIVHLPEEDIKTFERFVLWLYTRKYQPMPKLHAKQPLGAR</sequence>
<keyword evidence="2" id="KW-1185">Reference proteome</keyword>